<dbReference type="GO" id="GO:0003676">
    <property type="term" value="F:nucleic acid binding"/>
    <property type="evidence" value="ECO:0007669"/>
    <property type="project" value="InterPro"/>
</dbReference>
<dbReference type="SUPFAM" id="SSF53098">
    <property type="entry name" value="Ribonuclease H-like"/>
    <property type="match status" value="1"/>
</dbReference>
<dbReference type="PANTHER" id="PTHR35004">
    <property type="entry name" value="TRANSPOSASE RV3428C-RELATED"/>
    <property type="match status" value="1"/>
</dbReference>
<reference evidence="2" key="2">
    <citation type="submission" date="2020-01" db="EMBL/GenBank/DDBJ databases">
        <authorList>
            <person name="Campanaro S."/>
        </authorList>
    </citation>
    <scope>NUCLEOTIDE SEQUENCE</scope>
    <source>
        <strain evidence="2">AS06rmzACSIP_7</strain>
    </source>
</reference>
<gene>
    <name evidence="2" type="ORF">GXY80_03870</name>
</gene>
<dbReference type="PANTHER" id="PTHR35004:SF6">
    <property type="entry name" value="TRANSPOSASE"/>
    <property type="match status" value="1"/>
</dbReference>
<dbReference type="AlphaFoldDB" id="A0A971RZS6"/>
<dbReference type="EMBL" id="JAAYEE010000069">
    <property type="protein sequence ID" value="NLW34608.1"/>
    <property type="molecule type" value="Genomic_DNA"/>
</dbReference>
<dbReference type="InterPro" id="IPR036397">
    <property type="entry name" value="RNaseH_sf"/>
</dbReference>
<dbReference type="Gene3D" id="3.30.420.10">
    <property type="entry name" value="Ribonuclease H-like superfamily/Ribonuclease H"/>
    <property type="match status" value="1"/>
</dbReference>
<dbReference type="InterPro" id="IPR012337">
    <property type="entry name" value="RNaseH-like_sf"/>
</dbReference>
<protein>
    <submittedName>
        <fullName evidence="2">DDE-type integrase/transposase/recombinase</fullName>
    </submittedName>
</protein>
<dbReference type="Pfam" id="PF13683">
    <property type="entry name" value="rve_3"/>
    <property type="match status" value="1"/>
</dbReference>
<accession>A0A971RZS6</accession>
<dbReference type="Proteomes" id="UP000777265">
    <property type="component" value="Unassembled WGS sequence"/>
</dbReference>
<dbReference type="InterPro" id="IPR001584">
    <property type="entry name" value="Integrase_cat-core"/>
</dbReference>
<comment type="caution">
    <text evidence="2">The sequence shown here is derived from an EMBL/GenBank/DDBJ whole genome shotgun (WGS) entry which is preliminary data.</text>
</comment>
<feature type="domain" description="Integrase catalytic" evidence="1">
    <location>
        <begin position="10"/>
        <end position="171"/>
    </location>
</feature>
<sequence>MSIRTEGDLKRNCPTISGSRTASMALREEKTRKTCLFAFIDDMSRLIPHGEFYLNERIDSYIDALTKALRKRGLPRKLYVDNGPAFLTQVLRHAMASLGIALIHSKPCQPEGRGKIERFFKSVRMQFLSALPDGLSLQDLNNKLKEWIDEYHLREHGSTKDAPLSRYAKHLHLIREAPKDLMDHFRKRVTRKADKDRTISLEGRLYEAPVEMIGKTVTLLYHESDSSRVELLFNGTSYGMLVPLNVHINAKIKRAYQAVDSIPEREYTEEIHRYRGGQVFEKEEP</sequence>
<reference evidence="2" key="1">
    <citation type="journal article" date="2020" name="Biotechnol. Biofuels">
        <title>New insights from the biogas microbiome by comprehensive genome-resolved metagenomics of nearly 1600 species originating from multiple anaerobic digesters.</title>
        <authorList>
            <person name="Campanaro S."/>
            <person name="Treu L."/>
            <person name="Rodriguez-R L.M."/>
            <person name="Kovalovszki A."/>
            <person name="Ziels R.M."/>
            <person name="Maus I."/>
            <person name="Zhu X."/>
            <person name="Kougias P.G."/>
            <person name="Basile A."/>
            <person name="Luo G."/>
            <person name="Schluter A."/>
            <person name="Konstantinidis K.T."/>
            <person name="Angelidaki I."/>
        </authorList>
    </citation>
    <scope>NUCLEOTIDE SEQUENCE</scope>
    <source>
        <strain evidence="2">AS06rmzACSIP_7</strain>
    </source>
</reference>
<organism evidence="2 3">
    <name type="scientific">Syntrophorhabdus aromaticivorans</name>
    <dbReference type="NCBI Taxonomy" id="328301"/>
    <lineage>
        <taxon>Bacteria</taxon>
        <taxon>Pseudomonadati</taxon>
        <taxon>Thermodesulfobacteriota</taxon>
        <taxon>Syntrophorhabdia</taxon>
        <taxon>Syntrophorhabdales</taxon>
        <taxon>Syntrophorhabdaceae</taxon>
        <taxon>Syntrophorhabdus</taxon>
    </lineage>
</organism>
<proteinExistence type="predicted"/>
<evidence type="ECO:0000313" key="3">
    <source>
        <dbReference type="Proteomes" id="UP000777265"/>
    </source>
</evidence>
<evidence type="ECO:0000259" key="1">
    <source>
        <dbReference type="PROSITE" id="PS50994"/>
    </source>
</evidence>
<dbReference type="PROSITE" id="PS50994">
    <property type="entry name" value="INTEGRASE"/>
    <property type="match status" value="1"/>
</dbReference>
<evidence type="ECO:0000313" key="2">
    <source>
        <dbReference type="EMBL" id="NLW34608.1"/>
    </source>
</evidence>
<dbReference type="Pfam" id="PF09299">
    <property type="entry name" value="Mu-transpos_C"/>
    <property type="match status" value="1"/>
</dbReference>
<name>A0A971RZS6_9BACT</name>
<dbReference type="InterPro" id="IPR015378">
    <property type="entry name" value="Transposase-like_Mu_C"/>
</dbReference>
<dbReference type="GO" id="GO:0015074">
    <property type="term" value="P:DNA integration"/>
    <property type="evidence" value="ECO:0007669"/>
    <property type="project" value="InterPro"/>
</dbReference>